<feature type="transmembrane region" description="Helical" evidence="9">
    <location>
        <begin position="44"/>
        <end position="61"/>
    </location>
</feature>
<dbReference type="Gene3D" id="1.20.120.80">
    <property type="entry name" value="Cytochrome c oxidase, subunit III, four-helix bundle"/>
    <property type="match status" value="1"/>
</dbReference>
<feature type="transmembrane region" description="Helical" evidence="9">
    <location>
        <begin position="194"/>
        <end position="222"/>
    </location>
</feature>
<keyword evidence="5" id="KW-1278">Translocase</keyword>
<organism evidence="11">
    <name type="scientific">Amphiura sp. JN-2020</name>
    <dbReference type="NCBI Taxonomy" id="2763518"/>
    <lineage>
        <taxon>Eukaryota</taxon>
        <taxon>Metazoa</taxon>
        <taxon>Echinodermata</taxon>
        <taxon>Eleutherozoa</taxon>
        <taxon>Asterozoa</taxon>
        <taxon>Ophiuroidea</taxon>
        <taxon>Myophiuroidea</taxon>
        <taxon>Metophiurida</taxon>
        <taxon>Ophintegrida</taxon>
        <taxon>Amphilepidida</taxon>
        <taxon>Ophiurina</taxon>
        <taxon>Gnathophiurina</taxon>
        <taxon>Amphiuroidea</taxon>
        <taxon>Amphiuridae</taxon>
        <taxon>Amphiura</taxon>
    </lineage>
</organism>
<evidence type="ECO:0000256" key="6">
    <source>
        <dbReference type="ARBA" id="ARBA00022989"/>
    </source>
</evidence>
<dbReference type="PROSITE" id="PS50253">
    <property type="entry name" value="COX3"/>
    <property type="match status" value="1"/>
</dbReference>
<evidence type="ECO:0000256" key="8">
    <source>
        <dbReference type="RuleBase" id="RU003375"/>
    </source>
</evidence>
<evidence type="ECO:0000256" key="1">
    <source>
        <dbReference type="ARBA" id="ARBA00004141"/>
    </source>
</evidence>
<feature type="transmembrane region" description="Helical" evidence="9">
    <location>
        <begin position="130"/>
        <end position="150"/>
    </location>
</feature>
<dbReference type="GO" id="GO:0016020">
    <property type="term" value="C:membrane"/>
    <property type="evidence" value="ECO:0007669"/>
    <property type="project" value="UniProtKB-SubCell"/>
</dbReference>
<keyword evidence="6 9" id="KW-1133">Transmembrane helix</keyword>
<dbReference type="Gene3D" id="1.10.287.70">
    <property type="match status" value="1"/>
</dbReference>
<evidence type="ECO:0000256" key="5">
    <source>
        <dbReference type="ARBA" id="ARBA00022967"/>
    </source>
</evidence>
<feature type="transmembrane region" description="Helical" evidence="9">
    <location>
        <begin position="82"/>
        <end position="105"/>
    </location>
</feature>
<dbReference type="GO" id="GO:0004129">
    <property type="term" value="F:cytochrome-c oxidase activity"/>
    <property type="evidence" value="ECO:0007669"/>
    <property type="project" value="InterPro"/>
</dbReference>
<dbReference type="Pfam" id="PF00510">
    <property type="entry name" value="COX3"/>
    <property type="match status" value="1"/>
</dbReference>
<evidence type="ECO:0000256" key="7">
    <source>
        <dbReference type="ARBA" id="ARBA00023136"/>
    </source>
</evidence>
<reference evidence="11" key="1">
    <citation type="journal article" date="2019" name="Mitochondrial DNA Part B Resour">
        <title>The complete mitochondrial genome of a deep sea ophiuroid of the genus Amphiura (Ophiuroidea: Amphiuridae).</title>
        <authorList>
            <person name="Na J."/>
            <person name="Zhang D."/>
            <person name="Cheng H."/>
            <person name="Yang J."/>
            <person name="Zhang R."/>
            <person name="Chen W."/>
            <person name="Wang C."/>
        </authorList>
    </citation>
    <scope>NUCLEOTIDE SEQUENCE</scope>
</reference>
<name>A0A7H0R1L4_9ECHI</name>
<dbReference type="GO" id="GO:0005739">
    <property type="term" value="C:mitochondrion"/>
    <property type="evidence" value="ECO:0007669"/>
    <property type="project" value="TreeGrafter"/>
</dbReference>
<evidence type="ECO:0000313" key="11">
    <source>
        <dbReference type="EMBL" id="QNQ65313.1"/>
    </source>
</evidence>
<keyword evidence="8 11" id="KW-0496">Mitochondrion</keyword>
<comment type="function">
    <text evidence="8">Component of the cytochrome c oxidase, the last enzyme in the mitochondrial electron transport chain which drives oxidative phosphorylation. The respiratory chain contains 3 multisubunit complexes succinate dehydrogenase (complex II, CII), ubiquinol-cytochrome c oxidoreductase (cytochrome b-c1 complex, complex III, CIII) and cytochrome c oxidase (complex IV, CIV), that cooperate to transfer electrons derived from NADH and succinate to molecular oxygen, creating an electrochemical gradient over the inner membrane that drives transmembrane transport and the ATP synthase. Cytochrome c oxidase is the component of the respiratory chain that catalyzes the reduction of oxygen to water. Electrons originating from reduced cytochrome c in the intermembrane space (IMS) are transferred via the dinuclear copper A center (CU(A)) of subunit 2 and heme A of subunit 1 to the active site in subunit 1, a binuclear center (BNC) formed by heme A3 and copper B (CU(B)). The BNC reduces molecular oxygen to 2 water molecules using 4 electrons from cytochrome c in the IMS and 4 protons from the mitochondrial matrix.</text>
</comment>
<feature type="transmembrane region" description="Helical" evidence="9">
    <location>
        <begin position="243"/>
        <end position="263"/>
    </location>
</feature>
<dbReference type="SUPFAM" id="SSF81452">
    <property type="entry name" value="Cytochrome c oxidase subunit III-like"/>
    <property type="match status" value="1"/>
</dbReference>
<comment type="similarity">
    <text evidence="2 8">Belongs to the cytochrome c oxidase subunit 3 family.</text>
</comment>
<sequence>MNIPLTHQHPYHMVDRSPWPIGAAVGALTITTGLVSWFQGDSFLTAFFGLVLTSLIMILWWRDIIREATFLGMHTTYVVNGLKIGFILFIISEVMFFFSFFWAFFHSALSPTAEIGMSWPPTGIDPIHPWSVPLLNTAVLLSSGGSLTWAHHSLREGNANESWNALLITILLGAWFTTLQMYEYYEAPFSIADSVYGSIFFVATGFHGLHVIIGTTFLFICFIRLSNAHFSTNHHVGYECAIWYWHFVDVVWIFLFICVYWWGGA</sequence>
<dbReference type="GO" id="GO:0006123">
    <property type="term" value="P:mitochondrial electron transport, cytochrome c to oxygen"/>
    <property type="evidence" value="ECO:0007669"/>
    <property type="project" value="TreeGrafter"/>
</dbReference>
<dbReference type="AlphaFoldDB" id="A0A7H0R1L4"/>
<evidence type="ECO:0000256" key="9">
    <source>
        <dbReference type="SAM" id="Phobius"/>
    </source>
</evidence>
<feature type="domain" description="Heme-copper oxidase subunit III family profile" evidence="10">
    <location>
        <begin position="7"/>
        <end position="264"/>
    </location>
</feature>
<dbReference type="EMBL" id="MN296491">
    <property type="protein sequence ID" value="QNQ65313.1"/>
    <property type="molecule type" value="Genomic_DNA"/>
</dbReference>
<keyword evidence="4 8" id="KW-0812">Transmembrane</keyword>
<feature type="transmembrane region" description="Helical" evidence="9">
    <location>
        <begin position="162"/>
        <end position="182"/>
    </location>
</feature>
<dbReference type="PANTHER" id="PTHR11403:SF7">
    <property type="entry name" value="CYTOCHROME C OXIDASE SUBUNIT 3"/>
    <property type="match status" value="1"/>
</dbReference>
<dbReference type="PANTHER" id="PTHR11403">
    <property type="entry name" value="CYTOCHROME C OXIDASE SUBUNIT III"/>
    <property type="match status" value="1"/>
</dbReference>
<evidence type="ECO:0000256" key="2">
    <source>
        <dbReference type="ARBA" id="ARBA00010581"/>
    </source>
</evidence>
<geneLocation type="mitochondrion" evidence="11"/>
<evidence type="ECO:0000256" key="3">
    <source>
        <dbReference type="ARBA" id="ARBA00015944"/>
    </source>
</evidence>
<protein>
    <recommendedName>
        <fullName evidence="3 8">Cytochrome c oxidase subunit 3</fullName>
    </recommendedName>
</protein>
<dbReference type="InterPro" id="IPR024791">
    <property type="entry name" value="Cyt_c/ubiquinol_Oxase_su3"/>
</dbReference>
<dbReference type="InterPro" id="IPR033945">
    <property type="entry name" value="Cyt_c_oxase_su3_dom"/>
</dbReference>
<dbReference type="FunFam" id="1.20.120.80:FF:000002">
    <property type="entry name" value="Cytochrome c oxidase subunit 3"/>
    <property type="match status" value="1"/>
</dbReference>
<dbReference type="InterPro" id="IPR013833">
    <property type="entry name" value="Cyt_c_oxidase_su3_a-hlx"/>
</dbReference>
<gene>
    <name evidence="11" type="primary">COX3</name>
</gene>
<evidence type="ECO:0000259" key="10">
    <source>
        <dbReference type="PROSITE" id="PS50253"/>
    </source>
</evidence>
<accession>A0A7H0R1L4</accession>
<dbReference type="CDD" id="cd01665">
    <property type="entry name" value="Cyt_c_Oxidase_III"/>
    <property type="match status" value="1"/>
</dbReference>
<keyword evidence="7 9" id="KW-0472">Membrane</keyword>
<proteinExistence type="inferred from homology"/>
<evidence type="ECO:0000256" key="4">
    <source>
        <dbReference type="ARBA" id="ARBA00022692"/>
    </source>
</evidence>
<feature type="transmembrane region" description="Helical" evidence="9">
    <location>
        <begin position="21"/>
        <end position="38"/>
    </location>
</feature>
<dbReference type="InterPro" id="IPR000298">
    <property type="entry name" value="Cyt_c_oxidase-like_su3"/>
</dbReference>
<comment type="subcellular location">
    <subcellularLocation>
        <location evidence="1">Membrane</location>
        <topology evidence="1">Multi-pass membrane protein</topology>
    </subcellularLocation>
</comment>
<dbReference type="InterPro" id="IPR035973">
    <property type="entry name" value="Cyt_c_oxidase_su3-like_sf"/>
</dbReference>